<dbReference type="OrthoDB" id="1025508at2"/>
<dbReference type="SUPFAM" id="SSF49899">
    <property type="entry name" value="Concanavalin A-like lectins/glucanases"/>
    <property type="match status" value="1"/>
</dbReference>
<dbReference type="EMBL" id="SMLG01000003">
    <property type="protein sequence ID" value="TDE45609.1"/>
    <property type="molecule type" value="Genomic_DNA"/>
</dbReference>
<evidence type="ECO:0000313" key="1">
    <source>
        <dbReference type="EMBL" id="TDE45609.1"/>
    </source>
</evidence>
<dbReference type="GO" id="GO:0004553">
    <property type="term" value="F:hydrolase activity, hydrolyzing O-glycosyl compounds"/>
    <property type="evidence" value="ECO:0007669"/>
    <property type="project" value="UniProtKB-ARBA"/>
</dbReference>
<accession>A0A4R5FBE0</accession>
<protein>
    <recommendedName>
        <fullName evidence="3">Polysaccharide lyase</fullName>
    </recommendedName>
</protein>
<comment type="caution">
    <text evidence="1">The sequence shown here is derived from an EMBL/GenBank/DDBJ whole genome shotgun (WGS) entry which is preliminary data.</text>
</comment>
<reference evidence="1 2" key="1">
    <citation type="submission" date="2019-03" db="EMBL/GenBank/DDBJ databases">
        <title>Novel species of Flavobacterium.</title>
        <authorList>
            <person name="Liu Q."/>
            <person name="Xin Y.-H."/>
        </authorList>
    </citation>
    <scope>NUCLEOTIDE SEQUENCE [LARGE SCALE GENOMIC DNA]</scope>
    <source>
        <strain evidence="1 2">LB3P52</strain>
    </source>
</reference>
<evidence type="ECO:0000313" key="2">
    <source>
        <dbReference type="Proteomes" id="UP000294814"/>
    </source>
</evidence>
<sequence>MSNANNSRVSNTNTSKIWNFDTLTEWEDATQVGNPNYWIESGNLHIFTNPNTWERSKVKTISSFTAGTYTWKVFIPEMGVGDMASIGAFLYNNDTHELDFEIGYGNQAIRNQLEADPDDLIAYMTSQANPFQSFKKKIKRGQWYTLSLELTLNSSRKYHVNWKINGELTGATQLTYGDKTKFKIFCSIENLTFIGDHIPNIQNYALFDSVEFKSN</sequence>
<name>A0A4R5FBE0_9FLAO</name>
<dbReference type="Proteomes" id="UP000294814">
    <property type="component" value="Unassembled WGS sequence"/>
</dbReference>
<organism evidence="1 2">
    <name type="scientific">Flavobacterium rhamnosiphilum</name>
    <dbReference type="NCBI Taxonomy" id="2541724"/>
    <lineage>
        <taxon>Bacteria</taxon>
        <taxon>Pseudomonadati</taxon>
        <taxon>Bacteroidota</taxon>
        <taxon>Flavobacteriia</taxon>
        <taxon>Flavobacteriales</taxon>
        <taxon>Flavobacteriaceae</taxon>
        <taxon>Flavobacterium</taxon>
    </lineage>
</organism>
<proteinExistence type="predicted"/>
<dbReference type="GO" id="GO:0005975">
    <property type="term" value="P:carbohydrate metabolic process"/>
    <property type="evidence" value="ECO:0007669"/>
    <property type="project" value="UniProtKB-ARBA"/>
</dbReference>
<dbReference type="AlphaFoldDB" id="A0A4R5FBE0"/>
<evidence type="ECO:0008006" key="3">
    <source>
        <dbReference type="Google" id="ProtNLM"/>
    </source>
</evidence>
<gene>
    <name evidence="1" type="ORF">E0I26_06195</name>
</gene>
<dbReference type="InterPro" id="IPR013320">
    <property type="entry name" value="ConA-like_dom_sf"/>
</dbReference>
<keyword evidence="2" id="KW-1185">Reference proteome</keyword>